<dbReference type="EMBL" id="SNRW01010377">
    <property type="protein sequence ID" value="KAA6376654.1"/>
    <property type="molecule type" value="Genomic_DNA"/>
</dbReference>
<reference evidence="1 2" key="1">
    <citation type="submission" date="2019-03" db="EMBL/GenBank/DDBJ databases">
        <title>Single cell metagenomics reveals metabolic interactions within the superorganism composed of flagellate Streblomastix strix and complex community of Bacteroidetes bacteria on its surface.</title>
        <authorList>
            <person name="Treitli S.C."/>
            <person name="Kolisko M."/>
            <person name="Husnik F."/>
            <person name="Keeling P."/>
            <person name="Hampl V."/>
        </authorList>
    </citation>
    <scope>NUCLEOTIDE SEQUENCE [LARGE SCALE GENOMIC DNA]</scope>
    <source>
        <strain evidence="1">ST1C</strain>
    </source>
</reference>
<proteinExistence type="predicted"/>
<dbReference type="OrthoDB" id="201709at2759"/>
<name>A0A5J4V2C5_9EUKA</name>
<evidence type="ECO:0000313" key="1">
    <source>
        <dbReference type="EMBL" id="KAA6376654.1"/>
    </source>
</evidence>
<sequence>MSEDTIVINFEEVISILKLPLIGTEEQIKQTKSRQEIEYRKLIAKFKGQNDEEGRKNSIESGVAEELTTIIETRDFTQISAVLVESLEHLTYPGSFENRQLLYERKNPYPGLFRLLGHQDSDVVLHALKTIGSIIYGGVGTTPISEQHPHFSKVAECDGIQKLFSIFQKASIKLMKDTAAVAFGRLFRAHEIQDKEMKSLIINHLKSIIADPDQWTSEESRRALNLLARNK</sequence>
<evidence type="ECO:0000313" key="2">
    <source>
        <dbReference type="Proteomes" id="UP000324800"/>
    </source>
</evidence>
<gene>
    <name evidence="1" type="ORF">EZS28_027817</name>
</gene>
<accession>A0A5J4V2C5</accession>
<dbReference type="Proteomes" id="UP000324800">
    <property type="component" value="Unassembled WGS sequence"/>
</dbReference>
<dbReference type="InterPro" id="IPR016024">
    <property type="entry name" value="ARM-type_fold"/>
</dbReference>
<dbReference type="SUPFAM" id="SSF48371">
    <property type="entry name" value="ARM repeat"/>
    <property type="match status" value="1"/>
</dbReference>
<organism evidence="1 2">
    <name type="scientific">Streblomastix strix</name>
    <dbReference type="NCBI Taxonomy" id="222440"/>
    <lineage>
        <taxon>Eukaryota</taxon>
        <taxon>Metamonada</taxon>
        <taxon>Preaxostyla</taxon>
        <taxon>Oxymonadida</taxon>
        <taxon>Streblomastigidae</taxon>
        <taxon>Streblomastix</taxon>
    </lineage>
</organism>
<dbReference type="Gene3D" id="1.25.10.10">
    <property type="entry name" value="Leucine-rich Repeat Variant"/>
    <property type="match status" value="1"/>
</dbReference>
<dbReference type="InterPro" id="IPR011989">
    <property type="entry name" value="ARM-like"/>
</dbReference>
<protein>
    <submittedName>
        <fullName evidence="1">Uncharacterized protein</fullName>
    </submittedName>
</protein>
<comment type="caution">
    <text evidence="1">The sequence shown here is derived from an EMBL/GenBank/DDBJ whole genome shotgun (WGS) entry which is preliminary data.</text>
</comment>
<dbReference type="AlphaFoldDB" id="A0A5J4V2C5"/>
<feature type="non-terminal residue" evidence="1">
    <location>
        <position position="231"/>
    </location>
</feature>